<dbReference type="InterPro" id="IPR036693">
    <property type="entry name" value="TF_LuxR_autoind-bd_dom_sf"/>
</dbReference>
<dbReference type="SMART" id="SM00421">
    <property type="entry name" value="HTH_LUXR"/>
    <property type="match status" value="1"/>
</dbReference>
<evidence type="ECO:0000256" key="3">
    <source>
        <dbReference type="ARBA" id="ARBA00023163"/>
    </source>
</evidence>
<keyword evidence="3" id="KW-0804">Transcription</keyword>
<evidence type="ECO:0000259" key="4">
    <source>
        <dbReference type="PROSITE" id="PS50043"/>
    </source>
</evidence>
<dbReference type="InterPro" id="IPR036388">
    <property type="entry name" value="WH-like_DNA-bd_sf"/>
</dbReference>
<keyword evidence="2" id="KW-0238">DNA-binding</keyword>
<sequence length="347" mass="38062">MASCHAAADRRDIRECAGRCIKTLHFYGCDTAASDYTCFLHGDQLVNSRTCATCNRHALCCFNPKRRTSGHRAAHQCAKFLRGPPVDRVCQRGAGDTPTVPQPLTSSLAGRWAPLATAFLNTVDLSSLLKLFGDVSASLGFPRFAISRVSRRHTGNGRAMAVETLCARYPDHWVAHYAQRDYGPVDPVHRMAFARATPYRWADIRGLNRIEQRVLGEARDAGLTSGVSIPLRETNGDILLVNLASPSPEIKTEVHMRLASSIGALFHQELHRLMKPHRPEPALELSPRQQECLAWVARGKSSWAIASIVGISPHTVDYHIAEAMKILGINSRTAAAVHAVTTGLIHV</sequence>
<evidence type="ECO:0000256" key="2">
    <source>
        <dbReference type="ARBA" id="ARBA00023125"/>
    </source>
</evidence>
<dbReference type="EMBL" id="JYMX02000026">
    <property type="protein sequence ID" value="MCW3714908.1"/>
    <property type="molecule type" value="Genomic_DNA"/>
</dbReference>
<gene>
    <name evidence="5" type="ORF">UE95_026820</name>
</gene>
<name>A0ABD4UKZ9_9BURK</name>
<organism evidence="5 6">
    <name type="scientific">Burkholderia cenocepacia</name>
    <dbReference type="NCBI Taxonomy" id="95486"/>
    <lineage>
        <taxon>Bacteria</taxon>
        <taxon>Pseudomonadati</taxon>
        <taxon>Pseudomonadota</taxon>
        <taxon>Betaproteobacteria</taxon>
        <taxon>Burkholderiales</taxon>
        <taxon>Burkholderiaceae</taxon>
        <taxon>Burkholderia</taxon>
        <taxon>Burkholderia cepacia complex</taxon>
    </lineage>
</organism>
<evidence type="ECO:0000313" key="6">
    <source>
        <dbReference type="Proteomes" id="UP000191686"/>
    </source>
</evidence>
<accession>A0ABD4UKZ9</accession>
<dbReference type="Gene3D" id="1.10.10.10">
    <property type="entry name" value="Winged helix-like DNA-binding domain superfamily/Winged helix DNA-binding domain"/>
    <property type="match status" value="1"/>
</dbReference>
<dbReference type="RefSeq" id="WP_171984011.1">
    <property type="nucleotide sequence ID" value="NZ_CADETX010000020.1"/>
</dbReference>
<dbReference type="PROSITE" id="PS50043">
    <property type="entry name" value="HTH_LUXR_2"/>
    <property type="match status" value="1"/>
</dbReference>
<dbReference type="SUPFAM" id="SSF75516">
    <property type="entry name" value="Pheromone-binding domain of LuxR-like quorum-sensing transcription factors"/>
    <property type="match status" value="1"/>
</dbReference>
<reference evidence="5 6" key="1">
    <citation type="journal article" date="2017" name="Front. Microbiol.">
        <title>Genomics reveals a unique clone of Burkholderia cenocepacia harbouring an actively excising novel genomic island.</title>
        <authorList>
            <person name="Patil P."/>
            <person name="Mali S."/>
            <person name="Midha S."/>
            <person name="Gautam V."/>
            <person name="Dash L."/>
            <person name="Kumar S."/>
            <person name="Shastri J."/>
            <person name="Singhal L."/>
            <person name="Patil P.B."/>
        </authorList>
    </citation>
    <scope>NUCLEOTIDE SEQUENCE [LARGE SCALE GENOMIC DNA]</scope>
    <source>
        <strain evidence="5 6">BC-19</strain>
    </source>
</reference>
<dbReference type="InterPro" id="IPR016032">
    <property type="entry name" value="Sig_transdc_resp-reg_C-effctor"/>
</dbReference>
<dbReference type="AlphaFoldDB" id="A0ABD4UKZ9"/>
<reference evidence="5 6" key="2">
    <citation type="journal article" date="2017" name="Front. Microbiol.">
        <title>Genomics Reveals a Unique Clone of Burkholderia cenocepacia Harboring an Actively Excising Novel Genomic Island.</title>
        <authorList>
            <person name="Patil P.P."/>
            <person name="Mali S."/>
            <person name="Midha S."/>
            <person name="Gautam V."/>
            <person name="Dash L."/>
            <person name="Kumar S."/>
            <person name="Shastri J."/>
            <person name="Singhal L."/>
            <person name="Patil P.B."/>
        </authorList>
    </citation>
    <scope>NUCLEOTIDE SEQUENCE [LARGE SCALE GENOMIC DNA]</scope>
    <source>
        <strain evidence="5 6">BC-19</strain>
    </source>
</reference>
<evidence type="ECO:0000313" key="5">
    <source>
        <dbReference type="EMBL" id="MCW3714908.1"/>
    </source>
</evidence>
<dbReference type="Pfam" id="PF00196">
    <property type="entry name" value="GerE"/>
    <property type="match status" value="1"/>
</dbReference>
<dbReference type="GO" id="GO:0003677">
    <property type="term" value="F:DNA binding"/>
    <property type="evidence" value="ECO:0007669"/>
    <property type="project" value="UniProtKB-KW"/>
</dbReference>
<dbReference type="InterPro" id="IPR005143">
    <property type="entry name" value="TF_LuxR_autoind-bd_dom"/>
</dbReference>
<dbReference type="Proteomes" id="UP000191686">
    <property type="component" value="Unassembled WGS sequence"/>
</dbReference>
<dbReference type="PANTHER" id="PTHR44688:SF16">
    <property type="entry name" value="DNA-BINDING TRANSCRIPTIONAL ACTIVATOR DEVR_DOSR"/>
    <property type="match status" value="1"/>
</dbReference>
<dbReference type="Pfam" id="PF03472">
    <property type="entry name" value="Autoind_bind"/>
    <property type="match status" value="1"/>
</dbReference>
<feature type="domain" description="HTH luxR-type" evidence="4">
    <location>
        <begin position="278"/>
        <end position="343"/>
    </location>
</feature>
<proteinExistence type="predicted"/>
<dbReference type="InterPro" id="IPR000792">
    <property type="entry name" value="Tscrpt_reg_LuxR_C"/>
</dbReference>
<protein>
    <submittedName>
        <fullName evidence="5">LuxR family transcriptional regulator</fullName>
    </submittedName>
</protein>
<dbReference type="Gene3D" id="3.30.450.80">
    <property type="entry name" value="Transcription factor LuxR-like, autoinducer-binding domain"/>
    <property type="match status" value="1"/>
</dbReference>
<keyword evidence="1" id="KW-0805">Transcription regulation</keyword>
<dbReference type="CDD" id="cd06170">
    <property type="entry name" value="LuxR_C_like"/>
    <property type="match status" value="1"/>
</dbReference>
<dbReference type="PANTHER" id="PTHR44688">
    <property type="entry name" value="DNA-BINDING TRANSCRIPTIONAL ACTIVATOR DEVR_DOSR"/>
    <property type="match status" value="1"/>
</dbReference>
<dbReference type="PRINTS" id="PR00038">
    <property type="entry name" value="HTHLUXR"/>
</dbReference>
<dbReference type="SUPFAM" id="SSF46894">
    <property type="entry name" value="C-terminal effector domain of the bipartite response regulators"/>
    <property type="match status" value="1"/>
</dbReference>
<evidence type="ECO:0000256" key="1">
    <source>
        <dbReference type="ARBA" id="ARBA00023015"/>
    </source>
</evidence>
<comment type="caution">
    <text evidence="5">The sequence shown here is derived from an EMBL/GenBank/DDBJ whole genome shotgun (WGS) entry which is preliminary data.</text>
</comment>